<dbReference type="AlphaFoldDB" id="A0A2G8T7J7"/>
<protein>
    <recommendedName>
        <fullName evidence="3">Head-tail adaptor protein</fullName>
    </recommendedName>
</protein>
<reference evidence="1 2" key="1">
    <citation type="submission" date="2017-10" db="EMBL/GenBank/DDBJ databases">
        <title>Massilia psychrophilum sp. nov., a novel purple-pigmented bacterium isolated from Tianshan glacier, Xinjiang Municipality, China.</title>
        <authorList>
            <person name="Wang H."/>
        </authorList>
    </citation>
    <scope>NUCLEOTIDE SEQUENCE [LARGE SCALE GENOMIC DNA]</scope>
    <source>
        <strain evidence="1 2">JCM 30074</strain>
    </source>
</reference>
<evidence type="ECO:0000313" key="2">
    <source>
        <dbReference type="Proteomes" id="UP000230390"/>
    </source>
</evidence>
<name>A0A2G8T7J7_9BURK</name>
<gene>
    <name evidence="1" type="ORF">CR105_26435</name>
</gene>
<keyword evidence="2" id="KW-1185">Reference proteome</keyword>
<comment type="caution">
    <text evidence="1">The sequence shown here is derived from an EMBL/GenBank/DDBJ whole genome shotgun (WGS) entry which is preliminary data.</text>
</comment>
<organism evidence="1 2">
    <name type="scientific">Massilia eurypsychrophila</name>
    <dbReference type="NCBI Taxonomy" id="1485217"/>
    <lineage>
        <taxon>Bacteria</taxon>
        <taxon>Pseudomonadati</taxon>
        <taxon>Pseudomonadota</taxon>
        <taxon>Betaproteobacteria</taxon>
        <taxon>Burkholderiales</taxon>
        <taxon>Oxalobacteraceae</taxon>
        <taxon>Telluria group</taxon>
        <taxon>Massilia</taxon>
    </lineage>
</organism>
<evidence type="ECO:0008006" key="3">
    <source>
        <dbReference type="Google" id="ProtNLM"/>
    </source>
</evidence>
<evidence type="ECO:0000313" key="1">
    <source>
        <dbReference type="EMBL" id="PIL42036.1"/>
    </source>
</evidence>
<dbReference type="Gene3D" id="2.40.10.270">
    <property type="entry name" value="Bacteriophage SPP1 head-tail adaptor protein"/>
    <property type="match status" value="1"/>
</dbReference>
<dbReference type="InterPro" id="IPR038666">
    <property type="entry name" value="SSP1_head-tail_sf"/>
</dbReference>
<dbReference type="Proteomes" id="UP000230390">
    <property type="component" value="Unassembled WGS sequence"/>
</dbReference>
<sequence>MVATFRCDEQVTIERKTVSKDPVHGSAVETWAVVADHYWANVQDVLPSRGETTENGLRAAVQRTRLRMRKGVFLPADRVTLHSHGNRGMQIIAGPALLDDRDHVEFMLESFTNG</sequence>
<dbReference type="OrthoDB" id="8758324at2"/>
<dbReference type="RefSeq" id="WP_099793859.1">
    <property type="nucleotide sequence ID" value="NZ_JBHLYV010000005.1"/>
</dbReference>
<dbReference type="EMBL" id="PDOC01000041">
    <property type="protein sequence ID" value="PIL42036.1"/>
    <property type="molecule type" value="Genomic_DNA"/>
</dbReference>
<accession>A0A2G8T7J7</accession>
<proteinExistence type="predicted"/>